<gene>
    <name evidence="1" type="ORF">KPL71_008258</name>
</gene>
<accession>A0ACB8M679</accession>
<dbReference type="EMBL" id="CM039172">
    <property type="protein sequence ID" value="KAH9780920.1"/>
    <property type="molecule type" value="Genomic_DNA"/>
</dbReference>
<keyword evidence="2" id="KW-1185">Reference proteome</keyword>
<protein>
    <submittedName>
        <fullName evidence="1">Disease resistance-like protein DSC1</fullName>
    </submittedName>
</protein>
<reference evidence="2" key="1">
    <citation type="journal article" date="2023" name="Hortic. Res.">
        <title>A chromosome-level phased genome enabling allele-level studies in sweet orange: a case study on citrus Huanglongbing tolerance.</title>
        <authorList>
            <person name="Wu B."/>
            <person name="Yu Q."/>
            <person name="Deng Z."/>
            <person name="Duan Y."/>
            <person name="Luo F."/>
            <person name="Gmitter F. Jr."/>
        </authorList>
    </citation>
    <scope>NUCLEOTIDE SEQUENCE [LARGE SCALE GENOMIC DNA]</scope>
    <source>
        <strain evidence="2">cv. Valencia</strain>
    </source>
</reference>
<evidence type="ECO:0000313" key="2">
    <source>
        <dbReference type="Proteomes" id="UP000829398"/>
    </source>
</evidence>
<proteinExistence type="predicted"/>
<comment type="caution">
    <text evidence="1">The sequence shown here is derived from an EMBL/GenBank/DDBJ whole genome shotgun (WGS) entry which is preliminary data.</text>
</comment>
<sequence length="1285" mass="145322">MASCKYDVFLSFKGEDTRDNFLSHLVVVLQQKKIKTFIDEELTRGDEISPALLKAIEESKISVIIFSKNYASSKWCLDELVKILKCHKKNGQLVIPVFYNVDPSDVRNQTGSFKDAFVKHDKQFNKKMPEKVQKWRAVLTEASNLSGWDSGTTKSQLGLMCSSLAANSPLARPDAKLVKEITADILEKLEKLSAAISDSDGLIGLESRVEQVKSLLAIGLPDVRLVGIWGMGGIGKTTIAGVVFNQFSQKFEGKYFMANVREESEKCGGLVHLRNQVLSKVLGENFDIGTPKIPQYIRDRLQRMKVFIVLDDVSKYGQLEYFAGGLDRFGPGSRIIVTTRDKTILERYGTHRIYEVEGLNCNEAFQLFCSCAFKENHCPEDLLKHSETAVHYAKGNPLALQVLGSSFQGKSKPDWVNTLNNLKRISGSDIYGVLKISYDELSWEEKNLFLDIACFFNGDDREHVMWILSDDYYSVQYGMNVLINKSLIKISYNKLQMHDLLQEMGREIVCQEFREKPEKRSRLWDYKDVCHVLEKNKGTDAIKSIFLDLSKIEEINLDPRVFSNMSNLRLLKFYISGHFDISKMSSKVYLQQGLEYLPEELRYLYWHGYPLKTLPLDFVPQNLIELNFPYSKVEQIWEGKKKAPKLKYVDLNHSTNLTRIPEPSETPNLERMNFWNCTGLAHIPSYVQNFNKLGNMIMAGCESLRCFPQNIHFISSIKIDCYKCVNLREFPRISGNVVELNLMCTPIEEVPLSIECLPNLETLEMSFCCSLKRLSTSICKLKSLRSLDLSYCINLESFPEILEKMELLEEINLEEASNIKELPSSIENLEGLKQLKLTGCTKLGSLPESLGNLKSLERLHAGLLAIPQVPSSIVDLNKLETLSLFECRGLVLPPLLSGLSSLKKLELGDCEIMEIPPDIGCLSSLESLNLSGNNFESLPTSISQLSRLRWLYLVNCVKLQSLPELPLLLVMLGASDCKRLQFLPELTSCLEELDASILQALSNRTGERLSKHMSPVQLIFANCLKLNESIWADLQKRIRHMIIASLRLFYEKEFDGISFCLPGSEVPDWYSSQSIGSLITIQLPHRCGSKIFIGFALCVAIEFEFEEDSYSPAIFFGVGCKFGSDHFCQLVNNVCVNSNHVILGFYPCRNIGLSDGAAVSFDFFIRYQLVIGKGPQKVKCCGVSPVYANLNTFTLEFGGGSEDFHDIDNAQSVGGSHEYEVESIRREQFKDIKSQPCFVPFEKSNETIDEGLRNCHNYCQLAKHGSLENVGPYAGNILNSHMYNF</sequence>
<organism evidence="1 2">
    <name type="scientific">Citrus sinensis</name>
    <name type="common">Sweet orange</name>
    <name type="synonym">Citrus aurantium var. sinensis</name>
    <dbReference type="NCBI Taxonomy" id="2711"/>
    <lineage>
        <taxon>Eukaryota</taxon>
        <taxon>Viridiplantae</taxon>
        <taxon>Streptophyta</taxon>
        <taxon>Embryophyta</taxon>
        <taxon>Tracheophyta</taxon>
        <taxon>Spermatophyta</taxon>
        <taxon>Magnoliopsida</taxon>
        <taxon>eudicotyledons</taxon>
        <taxon>Gunneridae</taxon>
        <taxon>Pentapetalae</taxon>
        <taxon>rosids</taxon>
        <taxon>malvids</taxon>
        <taxon>Sapindales</taxon>
        <taxon>Rutaceae</taxon>
        <taxon>Aurantioideae</taxon>
        <taxon>Citrus</taxon>
    </lineage>
</organism>
<name>A0ACB8M679_CITSI</name>
<dbReference type="Proteomes" id="UP000829398">
    <property type="component" value="Chromosome 3"/>
</dbReference>
<evidence type="ECO:0000313" key="1">
    <source>
        <dbReference type="EMBL" id="KAH9780920.1"/>
    </source>
</evidence>